<keyword evidence="4" id="KW-0255">Endonuclease</keyword>
<evidence type="ECO:0000313" key="5">
    <source>
        <dbReference type="Proteomes" id="UP001589793"/>
    </source>
</evidence>
<dbReference type="SUPFAM" id="SSF56219">
    <property type="entry name" value="DNase I-like"/>
    <property type="match status" value="1"/>
</dbReference>
<keyword evidence="2" id="KW-0732">Signal</keyword>
<keyword evidence="5" id="KW-1185">Reference proteome</keyword>
<accession>A0ABV6REB2</accession>
<dbReference type="InterPro" id="IPR005135">
    <property type="entry name" value="Endo/exonuclease/phosphatase"/>
</dbReference>
<feature type="signal peptide" evidence="2">
    <location>
        <begin position="1"/>
        <end position="30"/>
    </location>
</feature>
<proteinExistence type="predicted"/>
<feature type="chain" id="PRO_5046948766" evidence="2">
    <location>
        <begin position="31"/>
        <end position="381"/>
    </location>
</feature>
<dbReference type="Proteomes" id="UP001589793">
    <property type="component" value="Unassembled WGS sequence"/>
</dbReference>
<reference evidence="4 5" key="1">
    <citation type="submission" date="2024-09" db="EMBL/GenBank/DDBJ databases">
        <authorList>
            <person name="Sun Q."/>
            <person name="Mori K."/>
        </authorList>
    </citation>
    <scope>NUCLEOTIDE SEQUENCE [LARGE SCALE GENOMIC DNA]</scope>
    <source>
        <strain evidence="4 5">CICC 10874</strain>
    </source>
</reference>
<dbReference type="GO" id="GO:0004519">
    <property type="term" value="F:endonuclease activity"/>
    <property type="evidence" value="ECO:0007669"/>
    <property type="project" value="UniProtKB-KW"/>
</dbReference>
<evidence type="ECO:0000256" key="2">
    <source>
        <dbReference type="SAM" id="SignalP"/>
    </source>
</evidence>
<protein>
    <submittedName>
        <fullName evidence="4">Endonuclease/exonuclease/phosphatase family protein</fullName>
    </submittedName>
</protein>
<feature type="region of interest" description="Disordered" evidence="1">
    <location>
        <begin position="292"/>
        <end position="332"/>
    </location>
</feature>
<comment type="caution">
    <text evidence="4">The sequence shown here is derived from an EMBL/GenBank/DDBJ whole genome shotgun (WGS) entry which is preliminary data.</text>
</comment>
<evidence type="ECO:0000256" key="1">
    <source>
        <dbReference type="SAM" id="MobiDB-lite"/>
    </source>
</evidence>
<name>A0ABV6REB2_9MICO</name>
<dbReference type="InterPro" id="IPR006311">
    <property type="entry name" value="TAT_signal"/>
</dbReference>
<evidence type="ECO:0000313" key="4">
    <source>
        <dbReference type="EMBL" id="MFC0675332.1"/>
    </source>
</evidence>
<dbReference type="Gene3D" id="3.60.10.10">
    <property type="entry name" value="Endonuclease/exonuclease/phosphatase"/>
    <property type="match status" value="1"/>
</dbReference>
<feature type="compositionally biased region" description="Basic and acidic residues" evidence="1">
    <location>
        <begin position="292"/>
        <end position="304"/>
    </location>
</feature>
<dbReference type="RefSeq" id="WP_376982275.1">
    <property type="nucleotide sequence ID" value="NZ_JBHLSV010000022.1"/>
</dbReference>
<evidence type="ECO:0000259" key="3">
    <source>
        <dbReference type="Pfam" id="PF03372"/>
    </source>
</evidence>
<keyword evidence="4" id="KW-0540">Nuclease</keyword>
<gene>
    <name evidence="4" type="ORF">ACFFF6_15310</name>
</gene>
<dbReference type="EMBL" id="JBHLSV010000022">
    <property type="protein sequence ID" value="MFC0675332.1"/>
    <property type="molecule type" value="Genomic_DNA"/>
</dbReference>
<sequence>MSPRISRRSAIAAAATGATGLALSSVEALAQPAFGGWGQQLDVRVATLDAGLSRAAGGALVAALHTRGDARARKIAKIVQINNPDILLLSGIDLDHDGAALDLLRRNYLEVSQDGSTSVHYPYAYTGPGAADPVAEAPAFPGQNGTAVLSRFPIRERDVRTFQRLPWRSMPSNLFPESHYGAEVGTTMPLSSTAHWDVPVTVGSSVIHLLVSRPVLPLEDGPERRLARRNHDELRFWADYLTGGSRASWIRDDAGRAGGLEADASALVLGTLGTDPDSRIAWTGAAAQLLDHPRLQDTHPRSDGAMEAAAGPGTGTEAERTASFAPAPEGPGDLRVDYVLPTSDLDVIASGVFWPRRGDSGAALLDATAHRLVRLDLRVDS</sequence>
<dbReference type="PROSITE" id="PS51318">
    <property type="entry name" value="TAT"/>
    <property type="match status" value="1"/>
</dbReference>
<dbReference type="InterPro" id="IPR036691">
    <property type="entry name" value="Endo/exonu/phosph_ase_sf"/>
</dbReference>
<organism evidence="4 5">
    <name type="scientific">Brachybacterium hainanense</name>
    <dbReference type="NCBI Taxonomy" id="1541174"/>
    <lineage>
        <taxon>Bacteria</taxon>
        <taxon>Bacillati</taxon>
        <taxon>Actinomycetota</taxon>
        <taxon>Actinomycetes</taxon>
        <taxon>Micrococcales</taxon>
        <taxon>Dermabacteraceae</taxon>
        <taxon>Brachybacterium</taxon>
    </lineage>
</organism>
<dbReference type="Pfam" id="PF03372">
    <property type="entry name" value="Exo_endo_phos"/>
    <property type="match status" value="1"/>
</dbReference>
<keyword evidence="4" id="KW-0378">Hydrolase</keyword>
<feature type="domain" description="Endonuclease/exonuclease/phosphatase" evidence="3">
    <location>
        <begin position="67"/>
        <end position="357"/>
    </location>
</feature>